<keyword evidence="3" id="KW-1185">Reference proteome</keyword>
<keyword evidence="1" id="KW-0472">Membrane</keyword>
<dbReference type="OrthoDB" id="166966at2759"/>
<dbReference type="EMBL" id="JNBS01000354">
    <property type="protein sequence ID" value="OQS06349.1"/>
    <property type="molecule type" value="Genomic_DNA"/>
</dbReference>
<feature type="transmembrane region" description="Helical" evidence="1">
    <location>
        <begin position="324"/>
        <end position="345"/>
    </location>
</feature>
<evidence type="ECO:0000313" key="2">
    <source>
        <dbReference type="EMBL" id="OQS06349.1"/>
    </source>
</evidence>
<organism evidence="2 3">
    <name type="scientific">Thraustotheca clavata</name>
    <dbReference type="NCBI Taxonomy" id="74557"/>
    <lineage>
        <taxon>Eukaryota</taxon>
        <taxon>Sar</taxon>
        <taxon>Stramenopiles</taxon>
        <taxon>Oomycota</taxon>
        <taxon>Saprolegniomycetes</taxon>
        <taxon>Saprolegniales</taxon>
        <taxon>Achlyaceae</taxon>
        <taxon>Thraustotheca</taxon>
    </lineage>
</organism>
<keyword evidence="1" id="KW-1133">Transmembrane helix</keyword>
<reference evidence="2 3" key="1">
    <citation type="journal article" date="2014" name="Genome Biol. Evol.">
        <title>The secreted proteins of Achlya hypogyna and Thraustotheca clavata identify the ancestral oomycete secretome and reveal gene acquisitions by horizontal gene transfer.</title>
        <authorList>
            <person name="Misner I."/>
            <person name="Blouin N."/>
            <person name="Leonard G."/>
            <person name="Richards T.A."/>
            <person name="Lane C.E."/>
        </authorList>
    </citation>
    <scope>NUCLEOTIDE SEQUENCE [LARGE SCALE GENOMIC DNA]</scope>
    <source>
        <strain evidence="2 3">ATCC 34112</strain>
    </source>
</reference>
<dbReference type="Proteomes" id="UP000243217">
    <property type="component" value="Unassembled WGS sequence"/>
</dbReference>
<evidence type="ECO:0000256" key="1">
    <source>
        <dbReference type="SAM" id="Phobius"/>
    </source>
</evidence>
<proteinExistence type="predicted"/>
<comment type="caution">
    <text evidence="2">The sequence shown here is derived from an EMBL/GenBank/DDBJ whole genome shotgun (WGS) entry which is preliminary data.</text>
</comment>
<sequence length="476" mass="54906">MKVSTFVSTNEASFSSSTPIQPPKLALLERVVNLIDVFVNIYSIVAFAMTSSLMSAIFMDQSRFMNDVAMGLYDFTPKTKSDEIMLYAMKNASFGQSRSLGIRDGAMAFSGGENSSSYVFESITLLVYHIKWFIIMMTFRGDFYIKITVYYHLRVQADDTRFSYDESCLYCTDPSYYTTSFTSTSNKTNFKFRVAYVVSQEYFPGLKYNYVTHLSYCQEDKINDLNLILYILDYAGQIKRRPWLFKLIANLARKFLSQMLVEVLYLQLNLVGQYMDLARAMYAMRHAWVCIGVSTMIRLYVMHLRTPCWLRWVVQQFRLIEKYCSCRILIVAFVLSSFLAIQMRVNVVDDGLGMKKGLLWDSELFQSLAINHSLGLLFGTFLSITMRLLLEWISPNHQANSLFATIDRYLLCSGFDMARLVAGSRSLEVGSRCWSWSASKKDTILHIKKTDLLIPELDEIQAEYRTGKFIYCGNIY</sequence>
<gene>
    <name evidence="2" type="ORF">THRCLA_01605</name>
</gene>
<feature type="transmembrane region" description="Helical" evidence="1">
    <location>
        <begin position="37"/>
        <end position="58"/>
    </location>
</feature>
<accession>A0A1W0A817</accession>
<name>A0A1W0A817_9STRA</name>
<protein>
    <submittedName>
        <fullName evidence="2">Uncharacterized protein</fullName>
    </submittedName>
</protein>
<evidence type="ECO:0000313" key="3">
    <source>
        <dbReference type="Proteomes" id="UP000243217"/>
    </source>
</evidence>
<keyword evidence="1" id="KW-0812">Transmembrane</keyword>
<dbReference type="AlphaFoldDB" id="A0A1W0A817"/>
<feature type="transmembrane region" description="Helical" evidence="1">
    <location>
        <begin position="365"/>
        <end position="390"/>
    </location>
</feature>